<dbReference type="KEGG" id="nco:AAW31_12310"/>
<evidence type="ECO:0000313" key="1">
    <source>
        <dbReference type="EMBL" id="AKH38405.1"/>
    </source>
</evidence>
<accession>A0A0F7KCY5</accession>
<evidence type="ECO:0000313" key="2">
    <source>
        <dbReference type="Proteomes" id="UP000034156"/>
    </source>
</evidence>
<reference evidence="1 2" key="2">
    <citation type="journal article" date="2016" name="Genome Announc.">
        <title>Genome Sequence of Nitrosomonas communis Strain Nm2, a Mesophilic Ammonia-Oxidizing Bacterium Isolated from Mediterranean Soil.</title>
        <authorList>
            <person name="Kozlowski J.A."/>
            <person name="Kits K.D."/>
            <person name="Stein L.Y."/>
        </authorList>
    </citation>
    <scope>NUCLEOTIDE SEQUENCE [LARGE SCALE GENOMIC DNA]</scope>
    <source>
        <strain evidence="1 2">Nm2</strain>
    </source>
</reference>
<gene>
    <name evidence="1" type="ORF">AAW31_12310</name>
</gene>
<dbReference type="RefSeq" id="WP_046850451.1">
    <property type="nucleotide sequence ID" value="NZ_CP011451.1"/>
</dbReference>
<reference evidence="2" key="1">
    <citation type="submission" date="2015-05" db="EMBL/GenBank/DDBJ databases">
        <title>Draft genome of Nitrosomonas communis strain Nm2.</title>
        <authorList>
            <person name="Kozlowski J.A."/>
            <person name="Kits K.D."/>
            <person name="Stein L.Y."/>
        </authorList>
    </citation>
    <scope>NUCLEOTIDE SEQUENCE [LARGE SCALE GENOMIC DNA]</scope>
    <source>
        <strain evidence="2">Nm2</strain>
    </source>
</reference>
<dbReference type="Proteomes" id="UP000034156">
    <property type="component" value="Chromosome"/>
</dbReference>
<name>A0A0F7KCY5_9PROT</name>
<dbReference type="EMBL" id="CP011451">
    <property type="protein sequence ID" value="AKH38405.1"/>
    <property type="molecule type" value="Genomic_DNA"/>
</dbReference>
<dbReference type="AlphaFoldDB" id="A0A0F7KCY5"/>
<keyword evidence="2" id="KW-1185">Reference proteome</keyword>
<proteinExistence type="predicted"/>
<dbReference type="PATRIC" id="fig|44574.3.peg.2986"/>
<protein>
    <submittedName>
        <fullName evidence="1">Uncharacterized protein</fullName>
    </submittedName>
</protein>
<sequence length="106" mass="12120">MLVLRGLLFMLLDVLPQCRPIGWRITLATGIFTVDQRLMNQIDPPHLVLPWIARLCLFSHFDQPQRPLLFSACLCTLSSQAIDQLLFPRLPHAIFTASARGIRRRA</sequence>
<organism evidence="1 2">
    <name type="scientific">Nitrosomonas communis</name>
    <dbReference type="NCBI Taxonomy" id="44574"/>
    <lineage>
        <taxon>Bacteria</taxon>
        <taxon>Pseudomonadati</taxon>
        <taxon>Pseudomonadota</taxon>
        <taxon>Betaproteobacteria</taxon>
        <taxon>Nitrosomonadales</taxon>
        <taxon>Nitrosomonadaceae</taxon>
        <taxon>Nitrosomonas</taxon>
    </lineage>
</organism>